<proteinExistence type="predicted"/>
<sequence length="48" mass="5493">MCGIYAIFAKFGWISVSMGITTITDSHNYSYYTDPQTSRTACRYDKVE</sequence>
<organism evidence="1 2">
    <name type="scientific">Parascaris equorum</name>
    <name type="common">Equine roundworm</name>
    <dbReference type="NCBI Taxonomy" id="6256"/>
    <lineage>
        <taxon>Eukaryota</taxon>
        <taxon>Metazoa</taxon>
        <taxon>Ecdysozoa</taxon>
        <taxon>Nematoda</taxon>
        <taxon>Chromadorea</taxon>
        <taxon>Rhabditida</taxon>
        <taxon>Spirurina</taxon>
        <taxon>Ascaridomorpha</taxon>
        <taxon>Ascaridoidea</taxon>
        <taxon>Ascarididae</taxon>
        <taxon>Parascaris</taxon>
    </lineage>
</organism>
<evidence type="ECO:0000313" key="2">
    <source>
        <dbReference type="WBParaSite" id="PEQ_0001342001-mRNA-1"/>
    </source>
</evidence>
<keyword evidence="1" id="KW-1185">Reference proteome</keyword>
<protein>
    <submittedName>
        <fullName evidence="2">Uncharacterized protein</fullName>
    </submittedName>
</protein>
<dbReference type="AlphaFoldDB" id="A0A914S3Q3"/>
<name>A0A914S3Q3_PAREQ</name>
<dbReference type="WBParaSite" id="PEQ_0001342001-mRNA-1">
    <property type="protein sequence ID" value="PEQ_0001342001-mRNA-1"/>
    <property type="gene ID" value="PEQ_0001342001"/>
</dbReference>
<evidence type="ECO:0000313" key="1">
    <source>
        <dbReference type="Proteomes" id="UP000887564"/>
    </source>
</evidence>
<reference evidence="2" key="1">
    <citation type="submission" date="2022-11" db="UniProtKB">
        <authorList>
            <consortium name="WormBaseParasite"/>
        </authorList>
    </citation>
    <scope>IDENTIFICATION</scope>
</reference>
<dbReference type="Proteomes" id="UP000887564">
    <property type="component" value="Unplaced"/>
</dbReference>
<accession>A0A914S3Q3</accession>